<accession>A0ABP7PJ05</accession>
<feature type="transmembrane region" description="Helical" evidence="6">
    <location>
        <begin position="63"/>
        <end position="81"/>
    </location>
</feature>
<dbReference type="PANTHER" id="PTHR30086">
    <property type="entry name" value="ARGININE EXPORTER PROTEIN ARGO"/>
    <property type="match status" value="1"/>
</dbReference>
<evidence type="ECO:0000256" key="2">
    <source>
        <dbReference type="ARBA" id="ARBA00022475"/>
    </source>
</evidence>
<evidence type="ECO:0000313" key="8">
    <source>
        <dbReference type="Proteomes" id="UP001501337"/>
    </source>
</evidence>
<proteinExistence type="predicted"/>
<evidence type="ECO:0000256" key="1">
    <source>
        <dbReference type="ARBA" id="ARBA00004651"/>
    </source>
</evidence>
<organism evidence="7 8">
    <name type="scientific">Allohahella marinimesophila</name>
    <dbReference type="NCBI Taxonomy" id="1054972"/>
    <lineage>
        <taxon>Bacteria</taxon>
        <taxon>Pseudomonadati</taxon>
        <taxon>Pseudomonadota</taxon>
        <taxon>Gammaproteobacteria</taxon>
        <taxon>Oceanospirillales</taxon>
        <taxon>Hahellaceae</taxon>
        <taxon>Allohahella</taxon>
    </lineage>
</organism>
<evidence type="ECO:0000256" key="5">
    <source>
        <dbReference type="ARBA" id="ARBA00023136"/>
    </source>
</evidence>
<keyword evidence="3 6" id="KW-0812">Transmembrane</keyword>
<comment type="caution">
    <text evidence="7">The sequence shown here is derived from an EMBL/GenBank/DDBJ whole genome shotgun (WGS) entry which is preliminary data.</text>
</comment>
<evidence type="ECO:0000256" key="3">
    <source>
        <dbReference type="ARBA" id="ARBA00022692"/>
    </source>
</evidence>
<sequence>MVAVAHLLAVISPGPDLMLVIRQSLVAGKAAAVASSIGIGLGILVHVAYSLLGLAVIMHQSAWLFDLVRLCGAAYLIYLGIQCLRSAFAAKKLPAGQDPADSSSSHTAEPAAFRPAASLWTGFLTNVLNPKATLFFFALFSVVIEPGTPKLMQLGYGIYMCLATMGWFVTVSLLLSTTAVRSRFLRSLRWVDAVMGGILIAFGSRLLLFTETR</sequence>
<feature type="transmembrane region" description="Helical" evidence="6">
    <location>
        <begin position="188"/>
        <end position="208"/>
    </location>
</feature>
<dbReference type="PANTHER" id="PTHR30086:SF21">
    <property type="entry name" value="TRANSPORT PROTEIN"/>
    <property type="match status" value="1"/>
</dbReference>
<dbReference type="Proteomes" id="UP001501337">
    <property type="component" value="Unassembled WGS sequence"/>
</dbReference>
<protein>
    <submittedName>
        <fullName evidence="7">LysE family transporter</fullName>
    </submittedName>
</protein>
<keyword evidence="5 6" id="KW-0472">Membrane</keyword>
<evidence type="ECO:0000256" key="4">
    <source>
        <dbReference type="ARBA" id="ARBA00022989"/>
    </source>
</evidence>
<keyword evidence="4 6" id="KW-1133">Transmembrane helix</keyword>
<dbReference type="EMBL" id="BAABBO010000011">
    <property type="protein sequence ID" value="GAA3966455.1"/>
    <property type="molecule type" value="Genomic_DNA"/>
</dbReference>
<evidence type="ECO:0000256" key="6">
    <source>
        <dbReference type="SAM" id="Phobius"/>
    </source>
</evidence>
<evidence type="ECO:0000313" key="7">
    <source>
        <dbReference type="EMBL" id="GAA3966455.1"/>
    </source>
</evidence>
<gene>
    <name evidence="7" type="ORF">GCM10022278_25420</name>
</gene>
<keyword evidence="2" id="KW-1003">Cell membrane</keyword>
<comment type="subcellular location">
    <subcellularLocation>
        <location evidence="1">Cell membrane</location>
        <topology evidence="1">Multi-pass membrane protein</topology>
    </subcellularLocation>
</comment>
<dbReference type="Pfam" id="PF01810">
    <property type="entry name" value="LysE"/>
    <property type="match status" value="1"/>
</dbReference>
<dbReference type="PIRSF" id="PIRSF006324">
    <property type="entry name" value="LeuE"/>
    <property type="match status" value="1"/>
</dbReference>
<keyword evidence="8" id="KW-1185">Reference proteome</keyword>
<feature type="transmembrane region" description="Helical" evidence="6">
    <location>
        <begin position="31"/>
        <end position="57"/>
    </location>
</feature>
<dbReference type="InterPro" id="IPR001123">
    <property type="entry name" value="LeuE-type"/>
</dbReference>
<feature type="transmembrane region" description="Helical" evidence="6">
    <location>
        <begin position="156"/>
        <end position="176"/>
    </location>
</feature>
<feature type="transmembrane region" description="Helical" evidence="6">
    <location>
        <begin position="123"/>
        <end position="144"/>
    </location>
</feature>
<name>A0ABP7PJ05_9GAMM</name>
<reference evidence="8" key="1">
    <citation type="journal article" date="2019" name="Int. J. Syst. Evol. Microbiol.">
        <title>The Global Catalogue of Microorganisms (GCM) 10K type strain sequencing project: providing services to taxonomists for standard genome sequencing and annotation.</title>
        <authorList>
            <consortium name="The Broad Institute Genomics Platform"/>
            <consortium name="The Broad Institute Genome Sequencing Center for Infectious Disease"/>
            <person name="Wu L."/>
            <person name="Ma J."/>
        </authorList>
    </citation>
    <scope>NUCLEOTIDE SEQUENCE [LARGE SCALE GENOMIC DNA]</scope>
    <source>
        <strain evidence="8">JCM 17555</strain>
    </source>
</reference>